<feature type="domain" description="DUF3857" evidence="2">
    <location>
        <begin position="66"/>
        <end position="227"/>
    </location>
</feature>
<name>A0A5C7AQA1_9FLAO</name>
<dbReference type="Gene3D" id="2.60.120.1130">
    <property type="match status" value="1"/>
</dbReference>
<sequence>MKNKITIILFFLGLYLNAQDFKFGKVSKEELLEKTCPIDSSANAAILYNYRSTYFTLTNTGLELYTEIHKRIKIYNKDGFDSATEEINLFKTNGSNEFLSKLKAYTYNLNNGKIEKTELKKDQIFREEVNMNNDQVKFTMPNVKEGAVIEFRYRVASPFIWSIDDFVLQYNIPVKKELLRLKTIDGIDFKTTSKGYLQAYPKRSSEHDLNLDMGMVINTYELENVPALKEEKYVDNIDNYRAGVMFELVSITLPGTFSKYYAQSWGDVAKTIGSTDDYRNGLDKTKSFDDDLESLIKGTINQVDKMKLIFKHVKDNIAWNGMDGKYFYNGIRKALKEKKGNSADINLTLVAMLRVAGIHANPVAISTKDNVKPYFPTVDRLNTVIAYAKINNEEYFLDATEEFSDINVMPVKDYNWSGILIDNPNKVWQKINLKEPEMAIGQYAINAKLDEEGVIEGNFKAKYLKHKAYEFREAFKDQVLEDFIANRESTYNNIEISNYKVENAKTFSGAVQESFNYYQENGAEVINNKIYIQPFSILKIEENPFKPNERLFPVDFGYAFLERSVLTIEIPEGYKAETQPKPVLFKMPNSLGEFKYMPTLLGNKLKLMVEFKIKKSVINADKYLFLKQFFNQIIEKEAEQIVLTKA</sequence>
<dbReference type="EMBL" id="VOSC01000025">
    <property type="protein sequence ID" value="TXE09783.1"/>
    <property type="molecule type" value="Genomic_DNA"/>
</dbReference>
<comment type="caution">
    <text evidence="3">The sequence shown here is derived from an EMBL/GenBank/DDBJ whole genome shotgun (WGS) entry which is preliminary data.</text>
</comment>
<evidence type="ECO:0000313" key="4">
    <source>
        <dbReference type="Proteomes" id="UP000321790"/>
    </source>
</evidence>
<gene>
    <name evidence="3" type="ORF">FUA26_09855</name>
</gene>
<reference evidence="4" key="1">
    <citation type="submission" date="2019-08" db="EMBL/GenBank/DDBJ databases">
        <title>Seonamhaeicola sediminis sp. nov., isolated from marine sediment.</title>
        <authorList>
            <person name="Cao W.R."/>
        </authorList>
    </citation>
    <scope>NUCLEOTIDE SEQUENCE [LARGE SCALE GENOMIC DNA]</scope>
    <source>
        <strain evidence="4">Gy8</strain>
    </source>
</reference>
<protein>
    <submittedName>
        <fullName evidence="3">DUF3857 domain-containing protein</fullName>
    </submittedName>
</protein>
<dbReference type="Gene3D" id="3.10.620.30">
    <property type="match status" value="1"/>
</dbReference>
<dbReference type="RefSeq" id="WP_147135175.1">
    <property type="nucleotide sequence ID" value="NZ_VOSC01000025.1"/>
</dbReference>
<proteinExistence type="predicted"/>
<accession>A0A5C7AQA1</accession>
<dbReference type="AlphaFoldDB" id="A0A5C7AQA1"/>
<dbReference type="Pfam" id="PF12969">
    <property type="entry name" value="DUF3857"/>
    <property type="match status" value="1"/>
</dbReference>
<dbReference type="InterPro" id="IPR002931">
    <property type="entry name" value="Transglutaminase-like"/>
</dbReference>
<dbReference type="Proteomes" id="UP000321790">
    <property type="component" value="Unassembled WGS sequence"/>
</dbReference>
<organism evidence="3 4">
    <name type="scientific">Seonamhaeicola algicola</name>
    <dbReference type="NCBI Taxonomy" id="1719036"/>
    <lineage>
        <taxon>Bacteria</taxon>
        <taxon>Pseudomonadati</taxon>
        <taxon>Bacteroidota</taxon>
        <taxon>Flavobacteriia</taxon>
        <taxon>Flavobacteriales</taxon>
        <taxon>Flavobacteriaceae</taxon>
    </lineage>
</organism>
<dbReference type="InterPro" id="IPR024618">
    <property type="entry name" value="DUF3857"/>
</dbReference>
<feature type="domain" description="Transglutaminase-like" evidence="1">
    <location>
        <begin position="297"/>
        <end position="369"/>
    </location>
</feature>
<keyword evidence="4" id="KW-1185">Reference proteome</keyword>
<dbReference type="OrthoDB" id="98874at2"/>
<evidence type="ECO:0000313" key="3">
    <source>
        <dbReference type="EMBL" id="TXE09783.1"/>
    </source>
</evidence>
<evidence type="ECO:0000259" key="1">
    <source>
        <dbReference type="Pfam" id="PF01841"/>
    </source>
</evidence>
<dbReference type="Pfam" id="PF01841">
    <property type="entry name" value="Transglut_core"/>
    <property type="match status" value="1"/>
</dbReference>
<evidence type="ECO:0000259" key="2">
    <source>
        <dbReference type="Pfam" id="PF12969"/>
    </source>
</evidence>
<dbReference type="Gene3D" id="2.60.40.3140">
    <property type="match status" value="1"/>
</dbReference>